<dbReference type="PROSITE" id="PS00028">
    <property type="entry name" value="ZINC_FINGER_C2H2_1"/>
    <property type="match status" value="2"/>
</dbReference>
<dbReference type="Pfam" id="PF00096">
    <property type="entry name" value="zf-C2H2"/>
    <property type="match status" value="2"/>
</dbReference>
<dbReference type="InParanoid" id="T1IA04"/>
<dbReference type="EMBL" id="ACPB03005149">
    <property type="status" value="NOT_ANNOTATED_CDS"/>
    <property type="molecule type" value="Genomic_DNA"/>
</dbReference>
<keyword evidence="4" id="KW-0862">Zinc</keyword>
<dbReference type="GO" id="GO:0000981">
    <property type="term" value="F:DNA-binding transcription factor activity, RNA polymerase II-specific"/>
    <property type="evidence" value="ECO:0007669"/>
    <property type="project" value="TreeGrafter"/>
</dbReference>
<evidence type="ECO:0000259" key="5">
    <source>
        <dbReference type="PROSITE" id="PS50157"/>
    </source>
</evidence>
<organism evidence="6 7">
    <name type="scientific">Rhodnius prolixus</name>
    <name type="common">Triatomid bug</name>
    <dbReference type="NCBI Taxonomy" id="13249"/>
    <lineage>
        <taxon>Eukaryota</taxon>
        <taxon>Metazoa</taxon>
        <taxon>Ecdysozoa</taxon>
        <taxon>Arthropoda</taxon>
        <taxon>Hexapoda</taxon>
        <taxon>Insecta</taxon>
        <taxon>Pterygota</taxon>
        <taxon>Neoptera</taxon>
        <taxon>Paraneoptera</taxon>
        <taxon>Hemiptera</taxon>
        <taxon>Heteroptera</taxon>
        <taxon>Panheteroptera</taxon>
        <taxon>Cimicomorpha</taxon>
        <taxon>Reduviidae</taxon>
        <taxon>Triatominae</taxon>
        <taxon>Rhodnius</taxon>
    </lineage>
</organism>
<dbReference type="GO" id="GO:0005634">
    <property type="term" value="C:nucleus"/>
    <property type="evidence" value="ECO:0007669"/>
    <property type="project" value="TreeGrafter"/>
</dbReference>
<evidence type="ECO:0000256" key="2">
    <source>
        <dbReference type="ARBA" id="ARBA00022737"/>
    </source>
</evidence>
<dbReference type="RefSeq" id="XP_073982372.1">
    <property type="nucleotide sequence ID" value="XM_074126271.1"/>
</dbReference>
<dbReference type="Gene3D" id="3.30.160.60">
    <property type="entry name" value="Classic Zinc Finger"/>
    <property type="match status" value="2"/>
</dbReference>
<keyword evidence="1" id="KW-0479">Metal-binding</keyword>
<dbReference type="STRING" id="13249.T1IA04"/>
<evidence type="ECO:0000313" key="7">
    <source>
        <dbReference type="Proteomes" id="UP000015103"/>
    </source>
</evidence>
<dbReference type="AlphaFoldDB" id="T1IA04"/>
<dbReference type="GO" id="GO:0008270">
    <property type="term" value="F:zinc ion binding"/>
    <property type="evidence" value="ECO:0007669"/>
    <property type="project" value="UniProtKB-KW"/>
</dbReference>
<keyword evidence="3" id="KW-0863">Zinc-finger</keyword>
<dbReference type="SUPFAM" id="SSF57667">
    <property type="entry name" value="beta-beta-alpha zinc fingers"/>
    <property type="match status" value="1"/>
</dbReference>
<dbReference type="GeneID" id="141453271"/>
<feature type="domain" description="C2H2-type" evidence="5">
    <location>
        <begin position="126"/>
        <end position="150"/>
    </location>
</feature>
<dbReference type="FunFam" id="3.30.160.60:FF:000358">
    <property type="entry name" value="zinc finger protein 24"/>
    <property type="match status" value="1"/>
</dbReference>
<evidence type="ECO:0000256" key="4">
    <source>
        <dbReference type="ARBA" id="ARBA00022833"/>
    </source>
</evidence>
<dbReference type="VEuPathDB" id="VectorBase:RPRC013125"/>
<dbReference type="InterPro" id="IPR013087">
    <property type="entry name" value="Znf_C2H2_type"/>
</dbReference>
<dbReference type="eggNOG" id="KOG2462">
    <property type="taxonomic scope" value="Eukaryota"/>
</dbReference>
<evidence type="ECO:0000256" key="3">
    <source>
        <dbReference type="ARBA" id="ARBA00022771"/>
    </source>
</evidence>
<dbReference type="HOGENOM" id="CLU_1367730_0_0_1"/>
<dbReference type="PROSITE" id="PS50157">
    <property type="entry name" value="ZINC_FINGER_C2H2_2"/>
    <property type="match status" value="2"/>
</dbReference>
<dbReference type="PANTHER" id="PTHR24409">
    <property type="entry name" value="ZINC FINGER PROTEIN 142"/>
    <property type="match status" value="1"/>
</dbReference>
<dbReference type="EnsemblMetazoa" id="RPRC013125-RA">
    <property type="protein sequence ID" value="RPRC013125-PA"/>
    <property type="gene ID" value="RPRC013125"/>
</dbReference>
<dbReference type="Proteomes" id="UP000015103">
    <property type="component" value="Unassembled WGS sequence"/>
</dbReference>
<reference evidence="6" key="1">
    <citation type="submission" date="2015-05" db="UniProtKB">
        <authorList>
            <consortium name="EnsemblMetazoa"/>
        </authorList>
    </citation>
    <scope>IDENTIFICATION</scope>
</reference>
<dbReference type="GO" id="GO:0000977">
    <property type="term" value="F:RNA polymerase II transcription regulatory region sequence-specific DNA binding"/>
    <property type="evidence" value="ECO:0007669"/>
    <property type="project" value="TreeGrafter"/>
</dbReference>
<sequence>MLFTDKEPEVFEFSQPKKKIKPKKLKLDLAAHDDWSCVSALSIVTRWQLGKVPQIVPGQFDLPSRKLPTLKEAPVPIDFPEGYNLRAKVRNNNYHNLQKCPHCEKTFDKDWVFKHHLRLHTGEKPFICSVCHQSFAARSNLRAHQSTKSHHDWEWRCFHCKKPFSQRRYMEKHQSICVSNPKAMDYGGKKSNLKLSVSVG</sequence>
<name>T1IA04_RHOPR</name>
<dbReference type="InterPro" id="IPR036236">
    <property type="entry name" value="Znf_C2H2_sf"/>
</dbReference>
<proteinExistence type="predicted"/>
<feature type="domain" description="C2H2-type" evidence="5">
    <location>
        <begin position="98"/>
        <end position="125"/>
    </location>
</feature>
<evidence type="ECO:0000313" key="6">
    <source>
        <dbReference type="EnsemblMetazoa" id="RPRC013125-PA"/>
    </source>
</evidence>
<keyword evidence="7" id="KW-1185">Reference proteome</keyword>
<keyword evidence="2" id="KW-0677">Repeat</keyword>
<protein>
    <recommendedName>
        <fullName evidence="5">C2H2-type domain-containing protein</fullName>
    </recommendedName>
</protein>
<dbReference type="PANTHER" id="PTHR24409:SF295">
    <property type="entry name" value="AZ2-RELATED"/>
    <property type="match status" value="1"/>
</dbReference>
<evidence type="ECO:0000256" key="1">
    <source>
        <dbReference type="ARBA" id="ARBA00022723"/>
    </source>
</evidence>
<dbReference type="SMART" id="SM00355">
    <property type="entry name" value="ZnF_C2H2"/>
    <property type="match status" value="3"/>
</dbReference>
<accession>T1IA04</accession>